<dbReference type="GO" id="GO:0048476">
    <property type="term" value="C:Holliday junction resolvase complex"/>
    <property type="evidence" value="ECO:0007669"/>
    <property type="project" value="UniProtKB-UniRule"/>
</dbReference>
<comment type="subunit">
    <text evidence="6">Homotetramer. Forms an RuvA(8)-RuvB(12)-Holliday junction (HJ) complex. HJ DNA is sandwiched between 2 RuvA tetramers; dsDNA enters through RuvA and exits via RuvB. An RuvB hexamer assembles on each DNA strand where it exits the tetramer. Each RuvB hexamer is contacted by two RuvA subunits (via domain III) on 2 adjacent RuvB subunits; this complex drives branch migration. In the full resolvosome a probable DNA-RuvA(4)-RuvB(12)-RuvC(2) complex forms which resolves the HJ.</text>
</comment>
<dbReference type="EMBL" id="MUZR01000007">
    <property type="protein sequence ID" value="OOC10973.1"/>
    <property type="molecule type" value="Genomic_DNA"/>
</dbReference>
<feature type="domain" description="Helix-hairpin-helix DNA-binding motif class 1" evidence="7">
    <location>
        <begin position="73"/>
        <end position="92"/>
    </location>
</feature>
<comment type="similarity">
    <text evidence="6">Belongs to the RuvA family.</text>
</comment>
<dbReference type="HAMAP" id="MF_00031">
    <property type="entry name" value="DNA_HJ_migration_RuvA"/>
    <property type="match status" value="1"/>
</dbReference>
<dbReference type="OrthoDB" id="5293449at2"/>
<dbReference type="NCBIfam" id="TIGR00084">
    <property type="entry name" value="ruvA"/>
    <property type="match status" value="1"/>
</dbReference>
<evidence type="ECO:0000256" key="5">
    <source>
        <dbReference type="ARBA" id="ARBA00023204"/>
    </source>
</evidence>
<evidence type="ECO:0000313" key="9">
    <source>
        <dbReference type="Proteomes" id="UP000189177"/>
    </source>
</evidence>
<dbReference type="InterPro" id="IPR013849">
    <property type="entry name" value="DNA_helicase_Holl-junc_RuvA_I"/>
</dbReference>
<dbReference type="SUPFAM" id="SSF46929">
    <property type="entry name" value="DNA helicase RuvA subunit, C-terminal domain"/>
    <property type="match status" value="1"/>
</dbReference>
<dbReference type="InterPro" id="IPR010994">
    <property type="entry name" value="RuvA_2-like"/>
</dbReference>
<dbReference type="Pfam" id="PF07499">
    <property type="entry name" value="RuvA_C"/>
    <property type="match status" value="1"/>
</dbReference>
<feature type="region of interest" description="Domain I" evidence="6">
    <location>
        <begin position="1"/>
        <end position="64"/>
    </location>
</feature>
<reference evidence="8 9" key="1">
    <citation type="submission" date="2017-02" db="EMBL/GenBank/DDBJ databases">
        <title>Genomic diversity within the haloalkaliphilic genus Thioalkalivibrio.</title>
        <authorList>
            <person name="Ahn A.-C."/>
            <person name="Meier-Kolthoff J."/>
            <person name="Overmars L."/>
            <person name="Richter M."/>
            <person name="Woyke T."/>
            <person name="Sorokin D.Y."/>
            <person name="Muyzer G."/>
        </authorList>
    </citation>
    <scope>NUCLEOTIDE SEQUENCE [LARGE SCALE GENOMIC DNA]</scope>
    <source>
        <strain evidence="8 9">HL17</strain>
    </source>
</reference>
<organism evidence="8 9">
    <name type="scientific">Thioalkalivibrio halophilus</name>
    <dbReference type="NCBI Taxonomy" id="252474"/>
    <lineage>
        <taxon>Bacteria</taxon>
        <taxon>Pseudomonadati</taxon>
        <taxon>Pseudomonadota</taxon>
        <taxon>Gammaproteobacteria</taxon>
        <taxon>Chromatiales</taxon>
        <taxon>Ectothiorhodospiraceae</taxon>
        <taxon>Thioalkalivibrio</taxon>
    </lineage>
</organism>
<comment type="subcellular location">
    <subcellularLocation>
        <location evidence="6">Cytoplasm</location>
    </subcellularLocation>
</comment>
<keyword evidence="4 6" id="KW-0233">DNA recombination</keyword>
<evidence type="ECO:0000256" key="1">
    <source>
        <dbReference type="ARBA" id="ARBA00022490"/>
    </source>
</evidence>
<sequence>MIARLEGTLISREPGGVLLDVGGVGYEVDVPVSTLALLPDPGETVVLATHLVVREDAHQLYGFHHRRDRDLFRRLIRVNGIGARLALAMLSTYAGDELAGLIRSGDTTGLAKVPGIGKRTAERVALELGERLGELGFGGSAPEAGGDAAPVTAGPSMEDEALAALEALGYARASAEKMVAAVREQADSVETLVRLALRATVRS</sequence>
<dbReference type="RefSeq" id="WP_018946410.1">
    <property type="nucleotide sequence ID" value="NZ_MUZR01000007.1"/>
</dbReference>
<proteinExistence type="inferred from homology"/>
<comment type="caution">
    <text evidence="8">The sequence shown here is derived from an EMBL/GenBank/DDBJ whole genome shotgun (WGS) entry which is preliminary data.</text>
</comment>
<dbReference type="AlphaFoldDB" id="A0A1V3A1M7"/>
<protein>
    <recommendedName>
        <fullName evidence="6">Holliday junction branch migration complex subunit RuvA</fullName>
    </recommendedName>
</protein>
<dbReference type="GO" id="GO:0005737">
    <property type="term" value="C:cytoplasm"/>
    <property type="evidence" value="ECO:0007669"/>
    <property type="project" value="UniProtKB-SubCell"/>
</dbReference>
<dbReference type="Pfam" id="PF01330">
    <property type="entry name" value="RuvA_N"/>
    <property type="match status" value="1"/>
</dbReference>
<name>A0A1V3A1M7_9GAMM</name>
<comment type="function">
    <text evidence="6">The RuvA-RuvB-RuvC complex processes Holliday junction (HJ) DNA during genetic recombination and DNA repair, while the RuvA-RuvB complex plays an important role in the rescue of blocked DNA replication forks via replication fork reversal (RFR). RuvA specifically binds to HJ cruciform DNA, conferring on it an open structure. The RuvB hexamer acts as an ATP-dependent pump, pulling dsDNA into and through the RuvAB complex. HJ branch migration allows RuvC to scan DNA until it finds its consensus sequence, where it cleaves and resolves the cruciform DNA.</text>
</comment>
<dbReference type="GO" id="GO:0005524">
    <property type="term" value="F:ATP binding"/>
    <property type="evidence" value="ECO:0007669"/>
    <property type="project" value="InterPro"/>
</dbReference>
<dbReference type="GO" id="GO:0006310">
    <property type="term" value="P:DNA recombination"/>
    <property type="evidence" value="ECO:0007669"/>
    <property type="project" value="UniProtKB-UniRule"/>
</dbReference>
<dbReference type="GO" id="GO:0006281">
    <property type="term" value="P:DNA repair"/>
    <property type="evidence" value="ECO:0007669"/>
    <property type="project" value="UniProtKB-UniRule"/>
</dbReference>
<dbReference type="STRING" id="252474.B1A74_02215"/>
<evidence type="ECO:0000256" key="4">
    <source>
        <dbReference type="ARBA" id="ARBA00023172"/>
    </source>
</evidence>
<keyword evidence="5 6" id="KW-0234">DNA repair</keyword>
<dbReference type="SUPFAM" id="SSF47781">
    <property type="entry name" value="RuvA domain 2-like"/>
    <property type="match status" value="1"/>
</dbReference>
<dbReference type="GO" id="GO:0009379">
    <property type="term" value="C:Holliday junction helicase complex"/>
    <property type="evidence" value="ECO:0007669"/>
    <property type="project" value="InterPro"/>
</dbReference>
<dbReference type="Gene3D" id="2.40.50.140">
    <property type="entry name" value="Nucleic acid-binding proteins"/>
    <property type="match status" value="1"/>
</dbReference>
<gene>
    <name evidence="6" type="primary">ruvA</name>
    <name evidence="8" type="ORF">B1A74_02215</name>
</gene>
<evidence type="ECO:0000256" key="6">
    <source>
        <dbReference type="HAMAP-Rule" id="MF_00031"/>
    </source>
</evidence>
<feature type="region of interest" description="Domain III" evidence="6">
    <location>
        <begin position="153"/>
        <end position="203"/>
    </location>
</feature>
<dbReference type="SUPFAM" id="SSF50249">
    <property type="entry name" value="Nucleic acid-binding proteins"/>
    <property type="match status" value="1"/>
</dbReference>
<dbReference type="GO" id="GO:0000400">
    <property type="term" value="F:four-way junction DNA binding"/>
    <property type="evidence" value="ECO:0007669"/>
    <property type="project" value="UniProtKB-UniRule"/>
</dbReference>
<dbReference type="CDD" id="cd14332">
    <property type="entry name" value="UBA_RuvA_C"/>
    <property type="match status" value="1"/>
</dbReference>
<evidence type="ECO:0000259" key="7">
    <source>
        <dbReference type="SMART" id="SM00278"/>
    </source>
</evidence>
<dbReference type="InterPro" id="IPR036267">
    <property type="entry name" value="RuvA_C_sf"/>
</dbReference>
<keyword evidence="3 6" id="KW-0238">DNA-binding</keyword>
<dbReference type="Pfam" id="PF14520">
    <property type="entry name" value="HHH_5"/>
    <property type="match status" value="1"/>
</dbReference>
<evidence type="ECO:0000313" key="8">
    <source>
        <dbReference type="EMBL" id="OOC10973.1"/>
    </source>
</evidence>
<keyword evidence="9" id="KW-1185">Reference proteome</keyword>
<dbReference type="InterPro" id="IPR003583">
    <property type="entry name" value="Hlx-hairpin-Hlx_DNA-bd_motif"/>
</dbReference>
<dbReference type="Gene3D" id="1.10.8.10">
    <property type="entry name" value="DNA helicase RuvA subunit, C-terminal domain"/>
    <property type="match status" value="1"/>
</dbReference>
<evidence type="ECO:0000256" key="2">
    <source>
        <dbReference type="ARBA" id="ARBA00022763"/>
    </source>
</evidence>
<accession>A0A1V3A1M7</accession>
<evidence type="ECO:0000256" key="3">
    <source>
        <dbReference type="ARBA" id="ARBA00023125"/>
    </source>
</evidence>
<keyword evidence="1 6" id="KW-0963">Cytoplasm</keyword>
<comment type="caution">
    <text evidence="6">Lacks conserved residue(s) required for the propagation of feature annotation.</text>
</comment>
<dbReference type="Proteomes" id="UP000189177">
    <property type="component" value="Unassembled WGS sequence"/>
</dbReference>
<dbReference type="InterPro" id="IPR012340">
    <property type="entry name" value="NA-bd_OB-fold"/>
</dbReference>
<dbReference type="SMART" id="SM00278">
    <property type="entry name" value="HhH1"/>
    <property type="match status" value="2"/>
</dbReference>
<comment type="domain">
    <text evidence="6">Has three domains with a flexible linker between the domains II and III and assumes an 'L' shape. Domain III is highly mobile and contacts RuvB.</text>
</comment>
<keyword evidence="2 6" id="KW-0227">DNA damage</keyword>
<feature type="domain" description="Helix-hairpin-helix DNA-binding motif class 1" evidence="7">
    <location>
        <begin position="108"/>
        <end position="127"/>
    </location>
</feature>
<dbReference type="Gene3D" id="1.10.150.20">
    <property type="entry name" value="5' to 3' exonuclease, C-terminal subdomain"/>
    <property type="match status" value="1"/>
</dbReference>
<dbReference type="InterPro" id="IPR011114">
    <property type="entry name" value="RuvA_C"/>
</dbReference>
<dbReference type="GO" id="GO:0009378">
    <property type="term" value="F:four-way junction helicase activity"/>
    <property type="evidence" value="ECO:0007669"/>
    <property type="project" value="InterPro"/>
</dbReference>
<dbReference type="InterPro" id="IPR000085">
    <property type="entry name" value="RuvA"/>
</dbReference>